<dbReference type="Gene3D" id="3.40.50.2300">
    <property type="match status" value="2"/>
</dbReference>
<dbReference type="PANTHER" id="PTHR30146:SF109">
    <property type="entry name" value="HTH-TYPE TRANSCRIPTIONAL REGULATOR GALS"/>
    <property type="match status" value="1"/>
</dbReference>
<dbReference type="Gene3D" id="1.10.260.40">
    <property type="entry name" value="lambda repressor-like DNA-binding domains"/>
    <property type="match status" value="1"/>
</dbReference>
<dbReference type="InterPro" id="IPR028082">
    <property type="entry name" value="Peripla_BP_I"/>
</dbReference>
<protein>
    <submittedName>
        <fullName evidence="5">DNA-binding LacI/PurR family transcriptional regulator</fullName>
    </submittedName>
</protein>
<dbReference type="RefSeq" id="WP_192591716.1">
    <property type="nucleotide sequence ID" value="NZ_JADBEE010000001.1"/>
</dbReference>
<dbReference type="SUPFAM" id="SSF53822">
    <property type="entry name" value="Periplasmic binding protein-like I"/>
    <property type="match status" value="1"/>
</dbReference>
<dbReference type="SUPFAM" id="SSF47413">
    <property type="entry name" value="lambda repressor-like DNA-binding domains"/>
    <property type="match status" value="1"/>
</dbReference>
<gene>
    <name evidence="5" type="ORF">H4W26_001798</name>
</gene>
<dbReference type="CDD" id="cd01392">
    <property type="entry name" value="HTH_LacI"/>
    <property type="match status" value="1"/>
</dbReference>
<evidence type="ECO:0000313" key="6">
    <source>
        <dbReference type="Proteomes" id="UP000636579"/>
    </source>
</evidence>
<dbReference type="InterPro" id="IPR000843">
    <property type="entry name" value="HTH_LacI"/>
</dbReference>
<dbReference type="CDD" id="cd06267">
    <property type="entry name" value="PBP1_LacI_sugar_binding-like"/>
    <property type="match status" value="1"/>
</dbReference>
<organism evidence="5 6">
    <name type="scientific">Nesterenkonia halotolerans</name>
    <dbReference type="NCBI Taxonomy" id="225325"/>
    <lineage>
        <taxon>Bacteria</taxon>
        <taxon>Bacillati</taxon>
        <taxon>Actinomycetota</taxon>
        <taxon>Actinomycetes</taxon>
        <taxon>Micrococcales</taxon>
        <taxon>Micrococcaceae</taxon>
        <taxon>Nesterenkonia</taxon>
    </lineage>
</organism>
<dbReference type="GO" id="GO:0003677">
    <property type="term" value="F:DNA binding"/>
    <property type="evidence" value="ECO:0007669"/>
    <property type="project" value="UniProtKB-KW"/>
</dbReference>
<dbReference type="SMART" id="SM00354">
    <property type="entry name" value="HTH_LACI"/>
    <property type="match status" value="1"/>
</dbReference>
<keyword evidence="3" id="KW-0804">Transcription</keyword>
<accession>A0ABR9J7T7</accession>
<evidence type="ECO:0000313" key="5">
    <source>
        <dbReference type="EMBL" id="MBE1515043.1"/>
    </source>
</evidence>
<evidence type="ECO:0000256" key="1">
    <source>
        <dbReference type="ARBA" id="ARBA00023015"/>
    </source>
</evidence>
<dbReference type="Pfam" id="PF00356">
    <property type="entry name" value="LacI"/>
    <property type="match status" value="1"/>
</dbReference>
<dbReference type="Pfam" id="PF13377">
    <property type="entry name" value="Peripla_BP_3"/>
    <property type="match status" value="1"/>
</dbReference>
<evidence type="ECO:0000256" key="2">
    <source>
        <dbReference type="ARBA" id="ARBA00023125"/>
    </source>
</evidence>
<dbReference type="EMBL" id="JADBEE010000001">
    <property type="protein sequence ID" value="MBE1515043.1"/>
    <property type="molecule type" value="Genomic_DNA"/>
</dbReference>
<feature type="domain" description="HTH lacI-type" evidence="4">
    <location>
        <begin position="8"/>
        <end position="62"/>
    </location>
</feature>
<dbReference type="Proteomes" id="UP000636579">
    <property type="component" value="Unassembled WGS sequence"/>
</dbReference>
<evidence type="ECO:0000259" key="4">
    <source>
        <dbReference type="PROSITE" id="PS50932"/>
    </source>
</evidence>
<proteinExistence type="predicted"/>
<reference evidence="5 6" key="1">
    <citation type="submission" date="2020-10" db="EMBL/GenBank/DDBJ databases">
        <title>Sequencing the genomes of 1000 actinobacteria strains.</title>
        <authorList>
            <person name="Klenk H.-P."/>
        </authorList>
    </citation>
    <scope>NUCLEOTIDE SEQUENCE [LARGE SCALE GENOMIC DNA]</scope>
    <source>
        <strain evidence="5 6">DSM 15474</strain>
    </source>
</reference>
<keyword evidence="6" id="KW-1185">Reference proteome</keyword>
<keyword evidence="1" id="KW-0805">Transcription regulation</keyword>
<dbReference type="InterPro" id="IPR010982">
    <property type="entry name" value="Lambda_DNA-bd_dom_sf"/>
</dbReference>
<dbReference type="PROSITE" id="PS50932">
    <property type="entry name" value="HTH_LACI_2"/>
    <property type="match status" value="1"/>
</dbReference>
<comment type="caution">
    <text evidence="5">The sequence shown here is derived from an EMBL/GenBank/DDBJ whole genome shotgun (WGS) entry which is preliminary data.</text>
</comment>
<evidence type="ECO:0000256" key="3">
    <source>
        <dbReference type="ARBA" id="ARBA00023163"/>
    </source>
</evidence>
<keyword evidence="2 5" id="KW-0238">DNA-binding</keyword>
<name>A0ABR9J7T7_9MICC</name>
<sequence>MTPPSARPTMRHVAERAGVSPKTVSNVLTGTAQVREPTRLRVEQAMRELDFVPNFSARGLRNGKTGVIGLALPDLATAFSASITHAVVEAAHARGWVVQVEETAAEPAREHDLVTRARTHQIDGMILNPVRLEDSVVEHLDHLPPIVLIGEVEQHRTDRVFIDSRAAAREAVLHLVSSGAQRILALGGAEAGAVLGKATVGQRLQGYRDALRESGLVSSPALELEVPDWTISGGAIGMREFLASGVEFDAVLAFTDSIALGALHELNSAGIRVPEDVLICGFDDVEHARYAGTPLTTIGFDHERYASAALDLLSSRMGDRTLEPRAHKIPHQLLIRSSTLGPPAGSGRRKSQK</sequence>
<dbReference type="PANTHER" id="PTHR30146">
    <property type="entry name" value="LACI-RELATED TRANSCRIPTIONAL REPRESSOR"/>
    <property type="match status" value="1"/>
</dbReference>
<dbReference type="InterPro" id="IPR046335">
    <property type="entry name" value="LacI/GalR-like_sensor"/>
</dbReference>